<dbReference type="EMBL" id="CATQJL010000355">
    <property type="protein sequence ID" value="CAJ0610687.1"/>
    <property type="molecule type" value="Genomic_DNA"/>
</dbReference>
<comment type="caution">
    <text evidence="1">The sequence shown here is derived from an EMBL/GenBank/DDBJ whole genome shotgun (WGS) entry which is preliminary data.</text>
</comment>
<proteinExistence type="predicted"/>
<gene>
    <name evidence="1" type="ORF">CYNAS_LOCUS22670</name>
</gene>
<dbReference type="Proteomes" id="UP001176961">
    <property type="component" value="Unassembled WGS sequence"/>
</dbReference>
<evidence type="ECO:0008006" key="3">
    <source>
        <dbReference type="Google" id="ProtNLM"/>
    </source>
</evidence>
<dbReference type="AlphaFoldDB" id="A0AA36MIW8"/>
<name>A0AA36MIW8_CYLNA</name>
<organism evidence="1 2">
    <name type="scientific">Cylicocyclus nassatus</name>
    <name type="common">Nematode worm</name>
    <dbReference type="NCBI Taxonomy" id="53992"/>
    <lineage>
        <taxon>Eukaryota</taxon>
        <taxon>Metazoa</taxon>
        <taxon>Ecdysozoa</taxon>
        <taxon>Nematoda</taxon>
        <taxon>Chromadorea</taxon>
        <taxon>Rhabditida</taxon>
        <taxon>Rhabditina</taxon>
        <taxon>Rhabditomorpha</taxon>
        <taxon>Strongyloidea</taxon>
        <taxon>Strongylidae</taxon>
        <taxon>Cylicocyclus</taxon>
    </lineage>
</organism>
<sequence length="398" mass="44823">MAEVNNLIVNGPSRLVGPVSGDINVDGDILLNGIGGYNGNPKVAFIGLSGLKGQLAPFKYMSFTEFESSVRGGDFIRNVVANYSGVVVKLDKKGSGEGGRYVEFYPENLFRGDGIRRNNFHMIFDGVSGNPSAHSFVLSFNGWEQCGFLGNIIVAGSDECIAQSEEYEEDFSIHLPSHNITEINIIPVVTDFSYGYGVWGNNWYINVNTYDNVIVSPCTTWEDYLNGLYVPLSEEQKQFHFDYPDATPKEVWNLALDYIPGDSDSDYEPEPNPRTIAQAKVEMRNRINRYDTSKYVNAFYIGKDLVWLDKETRVGLSLRFNAETQLGKEITTLWYNGKSYTIPLSVAPSMLYQIEDYASKCYDNTQKHLAEIKALNSVEEIDNFDYKAGYPEKLHFEI</sequence>
<evidence type="ECO:0000313" key="2">
    <source>
        <dbReference type="Proteomes" id="UP001176961"/>
    </source>
</evidence>
<accession>A0AA36MIW8</accession>
<protein>
    <recommendedName>
        <fullName evidence="3">DUF4376 domain-containing protein</fullName>
    </recommendedName>
</protein>
<reference evidence="1" key="1">
    <citation type="submission" date="2023-07" db="EMBL/GenBank/DDBJ databases">
        <authorList>
            <consortium name="CYATHOMIX"/>
        </authorList>
    </citation>
    <scope>NUCLEOTIDE SEQUENCE</scope>
    <source>
        <strain evidence="1">N/A</strain>
    </source>
</reference>
<evidence type="ECO:0000313" key="1">
    <source>
        <dbReference type="EMBL" id="CAJ0610687.1"/>
    </source>
</evidence>
<keyword evidence="2" id="KW-1185">Reference proteome</keyword>